<dbReference type="PANTHER" id="PTHR43532">
    <property type="entry name" value="GLUCOSE-1-PHOSPHATE THYMIDYLYLTRANSFERASE"/>
    <property type="match status" value="1"/>
</dbReference>
<comment type="function">
    <text evidence="11">Catalyzes the formation of dTDP-glucose, from dTTP and glucose 1-phosphate, as well as its pyrophosphorolysis.</text>
</comment>
<dbReference type="PANTHER" id="PTHR43532:SF1">
    <property type="entry name" value="GLUCOSE-1-PHOSPHATE THYMIDYLYLTRANSFERASE 1"/>
    <property type="match status" value="1"/>
</dbReference>
<keyword evidence="6 11" id="KW-0808">Transferase</keyword>
<comment type="similarity">
    <text evidence="4 11">Belongs to the glucose-1-phosphate thymidylyltransferase family.</text>
</comment>
<evidence type="ECO:0000256" key="11">
    <source>
        <dbReference type="RuleBase" id="RU003706"/>
    </source>
</evidence>
<evidence type="ECO:0000256" key="3">
    <source>
        <dbReference type="ARBA" id="ARBA00005125"/>
    </source>
</evidence>
<keyword evidence="8 11" id="KW-0479">Metal-binding</keyword>
<evidence type="ECO:0000256" key="4">
    <source>
        <dbReference type="ARBA" id="ARBA00010480"/>
    </source>
</evidence>
<evidence type="ECO:0000313" key="14">
    <source>
        <dbReference type="Proteomes" id="UP000250086"/>
    </source>
</evidence>
<evidence type="ECO:0000313" key="13">
    <source>
        <dbReference type="EMBL" id="SPT68833.1"/>
    </source>
</evidence>
<dbReference type="Gene3D" id="3.90.550.10">
    <property type="entry name" value="Spore Coat Polysaccharide Biosynthesis Protein SpsA, Chain A"/>
    <property type="match status" value="1"/>
</dbReference>
<feature type="domain" description="Nucleotidyl transferase" evidence="12">
    <location>
        <begin position="6"/>
        <end position="241"/>
    </location>
</feature>
<dbReference type="EMBL" id="UAPV01000001">
    <property type="protein sequence ID" value="SPT68833.1"/>
    <property type="molecule type" value="Genomic_DNA"/>
</dbReference>
<comment type="pathway">
    <text evidence="3">Bacterial outer membrane biogenesis; LPS O-antigen biosynthesis.</text>
</comment>
<evidence type="ECO:0000256" key="1">
    <source>
        <dbReference type="ARBA" id="ARBA00001946"/>
    </source>
</evidence>
<evidence type="ECO:0000256" key="6">
    <source>
        <dbReference type="ARBA" id="ARBA00022679"/>
    </source>
</evidence>
<dbReference type="EC" id="2.7.7.24" evidence="5 11"/>
<dbReference type="InterPro" id="IPR005907">
    <property type="entry name" value="G1P_thy_trans_s"/>
</dbReference>
<name>A0A2X0V4H7_9GAMM</name>
<dbReference type="GO" id="GO:0008879">
    <property type="term" value="F:glucose-1-phosphate thymidylyltransferase activity"/>
    <property type="evidence" value="ECO:0007669"/>
    <property type="project" value="UniProtKB-EC"/>
</dbReference>
<dbReference type="CDD" id="cd02538">
    <property type="entry name" value="G1P_TT_short"/>
    <property type="match status" value="1"/>
</dbReference>
<dbReference type="AlphaFoldDB" id="A0A2X0V4H7"/>
<dbReference type="GO" id="GO:0046872">
    <property type="term" value="F:metal ion binding"/>
    <property type="evidence" value="ECO:0007669"/>
    <property type="project" value="UniProtKB-KW"/>
</dbReference>
<dbReference type="Proteomes" id="UP000250086">
    <property type="component" value="Unassembled WGS sequence"/>
</dbReference>
<dbReference type="FunFam" id="3.90.550.10:FF:000023">
    <property type="entry name" value="Glucose-1-phosphate thymidylyltransferase"/>
    <property type="match status" value="1"/>
</dbReference>
<keyword evidence="7 11" id="KW-0548">Nucleotidyltransferase</keyword>
<dbReference type="InterPro" id="IPR005835">
    <property type="entry name" value="NTP_transferase_dom"/>
</dbReference>
<evidence type="ECO:0000256" key="10">
    <source>
        <dbReference type="ARBA" id="ARBA00049336"/>
    </source>
</evidence>
<protein>
    <recommendedName>
        <fullName evidence="5 11">Glucose-1-phosphate thymidylyltransferase</fullName>
        <ecNumber evidence="5 11">2.7.7.24</ecNumber>
    </recommendedName>
</protein>
<keyword evidence="14" id="KW-1185">Reference proteome</keyword>
<evidence type="ECO:0000256" key="5">
    <source>
        <dbReference type="ARBA" id="ARBA00012461"/>
    </source>
</evidence>
<comment type="pathway">
    <text evidence="2">Carbohydrate biosynthesis; dTDP-L-rhamnose biosynthesis.</text>
</comment>
<dbReference type="InterPro" id="IPR029044">
    <property type="entry name" value="Nucleotide-diphossugar_trans"/>
</dbReference>
<keyword evidence="9 11" id="KW-0460">Magnesium</keyword>
<gene>
    <name evidence="13" type="primary">rmlA</name>
    <name evidence="13" type="ORF">NCTC13093_00178</name>
</gene>
<proteinExistence type="inferred from homology"/>
<evidence type="ECO:0000256" key="2">
    <source>
        <dbReference type="ARBA" id="ARBA00004781"/>
    </source>
</evidence>
<accession>A0A2X0V4H7</accession>
<dbReference type="RefSeq" id="WP_113743048.1">
    <property type="nucleotide sequence ID" value="NZ_UAPV01000001.1"/>
</dbReference>
<evidence type="ECO:0000259" key="12">
    <source>
        <dbReference type="Pfam" id="PF00483"/>
    </source>
</evidence>
<evidence type="ECO:0000256" key="8">
    <source>
        <dbReference type="ARBA" id="ARBA00022723"/>
    </source>
</evidence>
<dbReference type="SUPFAM" id="SSF53448">
    <property type="entry name" value="Nucleotide-diphospho-sugar transferases"/>
    <property type="match status" value="1"/>
</dbReference>
<evidence type="ECO:0000256" key="9">
    <source>
        <dbReference type="ARBA" id="ARBA00022842"/>
    </source>
</evidence>
<reference evidence="13 14" key="1">
    <citation type="submission" date="2018-06" db="EMBL/GenBank/DDBJ databases">
        <authorList>
            <consortium name="Pathogen Informatics"/>
            <person name="Doyle S."/>
        </authorList>
    </citation>
    <scope>NUCLEOTIDE SEQUENCE [LARGE SCALE GENOMIC DNA]</scope>
    <source>
        <strain evidence="13 14">NCTC13093</strain>
    </source>
</reference>
<organism evidence="13 14">
    <name type="scientific">Anaerobiospirillum thomasii</name>
    <dbReference type="NCBI Taxonomy" id="179995"/>
    <lineage>
        <taxon>Bacteria</taxon>
        <taxon>Pseudomonadati</taxon>
        <taxon>Pseudomonadota</taxon>
        <taxon>Gammaproteobacteria</taxon>
        <taxon>Aeromonadales</taxon>
        <taxon>Succinivibrionaceae</taxon>
        <taxon>Anaerobiospirillum</taxon>
    </lineage>
</organism>
<comment type="cofactor">
    <cofactor evidence="1">
        <name>Mg(2+)</name>
        <dbReference type="ChEBI" id="CHEBI:18420"/>
    </cofactor>
</comment>
<sequence>MNSYIKGIILAGGTGSRLYPMTLTVNKQLLPVYDKPMIYYPITTLMSAGIRDILIIAGPKELIQYKNLLGDGSQWGVHFEYAVQESPDGLAQALIIAENFLDGSPSAMILGDNLFFSSNLHKRMQAIDFTKEGATVFAYRVQDPERYGVVEFDADGKALSIEEKPKKPKSQYAVTGLYFFDENAPAYAKTLKPSARGELEITDLNMIYLKKGVLNVEILSRGTAWLDTGTPESLLDASDFVRIIESRQGLKIGCPEEVAYKSGFINRDKLIKLAKPLSKNNYGKYLLDLANVG</sequence>
<dbReference type="NCBIfam" id="TIGR01207">
    <property type="entry name" value="rmlA"/>
    <property type="match status" value="1"/>
</dbReference>
<dbReference type="Pfam" id="PF00483">
    <property type="entry name" value="NTP_transferase"/>
    <property type="match status" value="1"/>
</dbReference>
<evidence type="ECO:0000256" key="7">
    <source>
        <dbReference type="ARBA" id="ARBA00022695"/>
    </source>
</evidence>
<comment type="catalytic activity">
    <reaction evidence="10 11">
        <text>dTTP + alpha-D-glucose 1-phosphate + H(+) = dTDP-alpha-D-glucose + diphosphate</text>
        <dbReference type="Rhea" id="RHEA:15225"/>
        <dbReference type="ChEBI" id="CHEBI:15378"/>
        <dbReference type="ChEBI" id="CHEBI:33019"/>
        <dbReference type="ChEBI" id="CHEBI:37568"/>
        <dbReference type="ChEBI" id="CHEBI:57477"/>
        <dbReference type="ChEBI" id="CHEBI:58601"/>
        <dbReference type="EC" id="2.7.7.24"/>
    </reaction>
</comment>